<sequence length="152" mass="16827">MSSGNGVEKALWSVAIPGFGQLLNRNYFKGVLLIGLEVLINGNANLNSAIIASFYGDMEVAINQVNYQWLMFYPCIYMFAIWDAYQVASKDQVSYLAIPFIISSYLGTIGVIYSPTLRIFGVLLGPVFLPILFICLGLGIGFIIRSIINNRK</sequence>
<dbReference type="KEGG" id="hhl:Halha_2140"/>
<dbReference type="AlphaFoldDB" id="L0KD56"/>
<gene>
    <name evidence="2" type="ordered locus">Halha_2140</name>
</gene>
<dbReference type="HOGENOM" id="CLU_142074_0_0_9"/>
<dbReference type="PATRIC" id="fig|748449.3.peg.2054"/>
<feature type="transmembrane region" description="Helical" evidence="1">
    <location>
        <begin position="92"/>
        <end position="113"/>
    </location>
</feature>
<feature type="transmembrane region" description="Helical" evidence="1">
    <location>
        <begin position="67"/>
        <end position="85"/>
    </location>
</feature>
<evidence type="ECO:0000256" key="1">
    <source>
        <dbReference type="SAM" id="Phobius"/>
    </source>
</evidence>
<dbReference type="RefSeq" id="WP_015327737.1">
    <property type="nucleotide sequence ID" value="NC_019978.1"/>
</dbReference>
<dbReference type="STRING" id="748449.Halha_2140"/>
<feature type="transmembrane region" description="Helical" evidence="1">
    <location>
        <begin position="119"/>
        <end position="144"/>
    </location>
</feature>
<reference evidence="3" key="1">
    <citation type="submission" date="2012-02" db="EMBL/GenBank/DDBJ databases">
        <title>The complete genome of Halobacteroides halobius DSM 5150.</title>
        <authorList>
            <person name="Lucas S."/>
            <person name="Copeland A."/>
            <person name="Lapidus A."/>
            <person name="Glavina del Rio T."/>
            <person name="Dalin E."/>
            <person name="Tice H."/>
            <person name="Bruce D."/>
            <person name="Goodwin L."/>
            <person name="Pitluck S."/>
            <person name="Peters L."/>
            <person name="Mikhailova N."/>
            <person name="Gu W."/>
            <person name="Kyrpides N."/>
            <person name="Mavromatis K."/>
            <person name="Ivanova N."/>
            <person name="Brettin T."/>
            <person name="Detter J.C."/>
            <person name="Han C."/>
            <person name="Larimer F."/>
            <person name="Land M."/>
            <person name="Hauser L."/>
            <person name="Markowitz V."/>
            <person name="Cheng J.-F."/>
            <person name="Hugenholtz P."/>
            <person name="Woyke T."/>
            <person name="Wu D."/>
            <person name="Tindall B."/>
            <person name="Pomrenke H."/>
            <person name="Brambilla E."/>
            <person name="Klenk H.-P."/>
            <person name="Eisen J.A."/>
        </authorList>
    </citation>
    <scope>NUCLEOTIDE SEQUENCE [LARGE SCALE GENOMIC DNA]</scope>
    <source>
        <strain evidence="3">ATCC 35273 / DSM 5150 / MD-1</strain>
    </source>
</reference>
<protein>
    <submittedName>
        <fullName evidence="2">Uncharacterized protein</fullName>
    </submittedName>
</protein>
<evidence type="ECO:0000313" key="2">
    <source>
        <dbReference type="EMBL" id="AGB42023.1"/>
    </source>
</evidence>
<keyword evidence="3" id="KW-1185">Reference proteome</keyword>
<evidence type="ECO:0000313" key="3">
    <source>
        <dbReference type="Proteomes" id="UP000010880"/>
    </source>
</evidence>
<dbReference type="eggNOG" id="ENOG50319RE">
    <property type="taxonomic scope" value="Bacteria"/>
</dbReference>
<proteinExistence type="predicted"/>
<dbReference type="OrthoDB" id="1681403at2"/>
<feature type="transmembrane region" description="Helical" evidence="1">
    <location>
        <begin position="31"/>
        <end position="55"/>
    </location>
</feature>
<accession>L0KD56</accession>
<dbReference type="Proteomes" id="UP000010880">
    <property type="component" value="Chromosome"/>
</dbReference>
<name>L0KD56_HALHC</name>
<dbReference type="EMBL" id="CP003359">
    <property type="protein sequence ID" value="AGB42023.1"/>
    <property type="molecule type" value="Genomic_DNA"/>
</dbReference>
<keyword evidence="1" id="KW-0472">Membrane</keyword>
<keyword evidence="1" id="KW-1133">Transmembrane helix</keyword>
<keyword evidence="1" id="KW-0812">Transmembrane</keyword>
<organism evidence="2 3">
    <name type="scientific">Halobacteroides halobius (strain ATCC 35273 / DSM 5150 / MD-1)</name>
    <dbReference type="NCBI Taxonomy" id="748449"/>
    <lineage>
        <taxon>Bacteria</taxon>
        <taxon>Bacillati</taxon>
        <taxon>Bacillota</taxon>
        <taxon>Clostridia</taxon>
        <taxon>Halanaerobiales</taxon>
        <taxon>Halobacteroidaceae</taxon>
        <taxon>Halobacteroides</taxon>
    </lineage>
</organism>